<dbReference type="Proteomes" id="UP000094197">
    <property type="component" value="Chromosome 1"/>
</dbReference>
<organism evidence="5 6">
    <name type="scientific">Leptospira tipperaryensis</name>
    <dbReference type="NCBI Taxonomy" id="2564040"/>
    <lineage>
        <taxon>Bacteria</taxon>
        <taxon>Pseudomonadati</taxon>
        <taxon>Spirochaetota</taxon>
        <taxon>Spirochaetia</taxon>
        <taxon>Leptospirales</taxon>
        <taxon>Leptospiraceae</taxon>
        <taxon>Leptospira</taxon>
    </lineage>
</organism>
<keyword evidence="1" id="KW-0547">Nucleotide-binding</keyword>
<dbReference type="GO" id="GO:0016887">
    <property type="term" value="F:ATP hydrolysis activity"/>
    <property type="evidence" value="ECO:0007669"/>
    <property type="project" value="InterPro"/>
</dbReference>
<dbReference type="Pfam" id="PF12848">
    <property type="entry name" value="ABC_tran_Xtn"/>
    <property type="match status" value="1"/>
</dbReference>
<dbReference type="InterPro" id="IPR032524">
    <property type="entry name" value="ABC_tran_C"/>
</dbReference>
<evidence type="ECO:0000313" key="5">
    <source>
        <dbReference type="EMBL" id="AOP34387.1"/>
    </source>
</evidence>
<dbReference type="PROSITE" id="PS00211">
    <property type="entry name" value="ABC_TRANSPORTER_1"/>
    <property type="match status" value="1"/>
</dbReference>
<feature type="domain" description="ABC transporter" evidence="4">
    <location>
        <begin position="4"/>
        <end position="253"/>
    </location>
</feature>
<dbReference type="SMART" id="SM00382">
    <property type="entry name" value="AAA"/>
    <property type="match status" value="2"/>
</dbReference>
<protein>
    <submittedName>
        <fullName evidence="5">ABC transporter ATP-binding protein</fullName>
    </submittedName>
</protein>
<dbReference type="InterPro" id="IPR003439">
    <property type="entry name" value="ABC_transporter-like_ATP-bd"/>
</dbReference>
<feature type="domain" description="ABC transporter" evidence="4">
    <location>
        <begin position="317"/>
        <end position="535"/>
    </location>
</feature>
<proteinExistence type="predicted"/>
<dbReference type="InterPro" id="IPR051309">
    <property type="entry name" value="ABCF_ATPase"/>
</dbReference>
<dbReference type="PANTHER" id="PTHR42855:SF1">
    <property type="entry name" value="ABC TRANSPORTER DOMAIN-CONTAINING PROTEIN"/>
    <property type="match status" value="1"/>
</dbReference>
<dbReference type="EMBL" id="CP015217">
    <property type="protein sequence ID" value="AOP34387.1"/>
    <property type="molecule type" value="Genomic_DNA"/>
</dbReference>
<dbReference type="InterPro" id="IPR027417">
    <property type="entry name" value="P-loop_NTPase"/>
</dbReference>
<gene>
    <name evidence="5" type="ORF">A0128_11320</name>
</gene>
<dbReference type="RefSeq" id="WP_069607614.1">
    <property type="nucleotide sequence ID" value="NZ_CP015217.1"/>
</dbReference>
<dbReference type="Pfam" id="PF16326">
    <property type="entry name" value="ABC_tran_CTD"/>
    <property type="match status" value="1"/>
</dbReference>
<dbReference type="CDD" id="cd03221">
    <property type="entry name" value="ABCF_EF-3"/>
    <property type="match status" value="2"/>
</dbReference>
<keyword evidence="3" id="KW-0175">Coiled coil</keyword>
<evidence type="ECO:0000259" key="4">
    <source>
        <dbReference type="PROSITE" id="PS50893"/>
    </source>
</evidence>
<dbReference type="GO" id="GO:0003677">
    <property type="term" value="F:DNA binding"/>
    <property type="evidence" value="ECO:0007669"/>
    <property type="project" value="InterPro"/>
</dbReference>
<dbReference type="InterPro" id="IPR003593">
    <property type="entry name" value="AAA+_ATPase"/>
</dbReference>
<dbReference type="InterPro" id="IPR032781">
    <property type="entry name" value="ABC_tran_Xtn"/>
</dbReference>
<dbReference type="AlphaFoldDB" id="A0A1D7UXT0"/>
<keyword evidence="2 5" id="KW-0067">ATP-binding</keyword>
<dbReference type="FunFam" id="3.40.50.300:FF:000011">
    <property type="entry name" value="Putative ABC transporter ATP-binding component"/>
    <property type="match status" value="1"/>
</dbReference>
<dbReference type="GO" id="GO:0005524">
    <property type="term" value="F:ATP binding"/>
    <property type="evidence" value="ECO:0007669"/>
    <property type="project" value="UniProtKB-KW"/>
</dbReference>
<accession>A0A1D7UXT0</accession>
<dbReference type="SUPFAM" id="SSF52540">
    <property type="entry name" value="P-loop containing nucleoside triphosphate hydrolases"/>
    <property type="match status" value="2"/>
</dbReference>
<dbReference type="KEGG" id="laj:A0128_11320"/>
<reference evidence="5 6" key="1">
    <citation type="submission" date="2016-04" db="EMBL/GenBank/DDBJ databases">
        <title>Complete genome seqeunce of Leptospira alstonii serovar Room22.</title>
        <authorList>
            <person name="Nally J.E."/>
            <person name="Bayles D.O."/>
            <person name="Hurley D."/>
            <person name="Fanning S."/>
            <person name="McMahon B.J."/>
            <person name="Arent Z."/>
        </authorList>
    </citation>
    <scope>NUCLEOTIDE SEQUENCE [LARGE SCALE GENOMIC DNA]</scope>
    <source>
        <strain evidence="5 6">GWTS #1</strain>
    </source>
</reference>
<dbReference type="PANTHER" id="PTHR42855">
    <property type="entry name" value="ABC TRANSPORTER ATP-BINDING SUBUNIT"/>
    <property type="match status" value="1"/>
</dbReference>
<keyword evidence="6" id="KW-1185">Reference proteome</keyword>
<feature type="coiled-coil region" evidence="3">
    <location>
        <begin position="560"/>
        <end position="587"/>
    </location>
</feature>
<dbReference type="InterPro" id="IPR017871">
    <property type="entry name" value="ABC_transporter-like_CS"/>
</dbReference>
<dbReference type="InterPro" id="IPR037118">
    <property type="entry name" value="Val-tRNA_synth_C_sf"/>
</dbReference>
<dbReference type="Gene3D" id="3.40.50.300">
    <property type="entry name" value="P-loop containing nucleotide triphosphate hydrolases"/>
    <property type="match status" value="2"/>
</dbReference>
<dbReference type="Gene3D" id="1.10.287.380">
    <property type="entry name" value="Valyl-tRNA synthetase, C-terminal domain"/>
    <property type="match status" value="1"/>
</dbReference>
<dbReference type="Pfam" id="PF00005">
    <property type="entry name" value="ABC_tran"/>
    <property type="match status" value="2"/>
</dbReference>
<sequence>MNLISVDKISKEIGDKVLFNQISFGVNEGEKIGILGINGSGKSTLLKMLAGLDVPDSGQILKNKILQIAVLSQSPVYQPEHTILEHIFSSKSPILGTIRAYEDLCEQLGSGDPEVEREYERIMQEMDRLGAWELEAWFRSLLKELDLPDLSLKMNSLSGGMLKKVALVQTLIEESNLLVLDEPTNHLDVDTIVWLQDYLTETKKAVLLVTHDRYFLEEVTDRIIELENGNLFSFPGNFGFYLEKKAEAEIIKEKTDHKEKRFLKKELEWLRRQPKARGTKQKGRTDRALEVMNRKKTGKEIVLDFSVSGRRLGKKILELKNLTKSYKSPLIGGFSYTFKNGERIGIVGPNGAGKSTLLNLITGRDTPDSGDVSVGMNTSFGYFDQVSRELSGDMRVIEYIKKECGVSVKMSDGSILSAADMLDLFLFDGRLQANFIKNLSGGEKRRLYLVSILMSNPNFLILDEPTNDLDIRTLSVLEEFLSEYGGCILVVSHDRYFMDRTVDYLFVFEGNGVIEKFPGNYSEYLEYKNYVNKQKDKKNPEIEIKETEVEKPKAVKKGLNFQQKKELDSLEQEIASLEKEEQGLTKILQSGNGKPEDLVISGNRLTEIHSTLPAKLERWEELQNLL</sequence>
<dbReference type="OrthoDB" id="9760950at2"/>
<evidence type="ECO:0000256" key="1">
    <source>
        <dbReference type="ARBA" id="ARBA00022741"/>
    </source>
</evidence>
<evidence type="ECO:0000256" key="3">
    <source>
        <dbReference type="SAM" id="Coils"/>
    </source>
</evidence>
<dbReference type="PROSITE" id="PS50893">
    <property type="entry name" value="ABC_TRANSPORTER_2"/>
    <property type="match status" value="2"/>
</dbReference>
<name>A0A1D7UXT0_9LEPT</name>
<evidence type="ECO:0000313" key="6">
    <source>
        <dbReference type="Proteomes" id="UP000094197"/>
    </source>
</evidence>
<evidence type="ECO:0000256" key="2">
    <source>
        <dbReference type="ARBA" id="ARBA00022840"/>
    </source>
</evidence>